<dbReference type="AlphaFoldDB" id="A0A9W9IJI7"/>
<reference evidence="1" key="1">
    <citation type="submission" date="2022-11" db="EMBL/GenBank/DDBJ databases">
        <authorList>
            <person name="Petersen C."/>
        </authorList>
    </citation>
    <scope>NUCLEOTIDE SEQUENCE</scope>
    <source>
        <strain evidence="1">IBT 21917</strain>
    </source>
</reference>
<dbReference type="EMBL" id="JAPQKO010000002">
    <property type="protein sequence ID" value="KAJ5180253.1"/>
    <property type="molecule type" value="Genomic_DNA"/>
</dbReference>
<dbReference type="InterPro" id="IPR006175">
    <property type="entry name" value="YjgF/YER057c/UK114"/>
</dbReference>
<reference evidence="1" key="2">
    <citation type="journal article" date="2023" name="IMA Fungus">
        <title>Comparative genomic study of the Penicillium genus elucidates a diverse pangenome and 15 lateral gene transfer events.</title>
        <authorList>
            <person name="Petersen C."/>
            <person name="Sorensen T."/>
            <person name="Nielsen M.R."/>
            <person name="Sondergaard T.E."/>
            <person name="Sorensen J.L."/>
            <person name="Fitzpatrick D.A."/>
            <person name="Frisvad J.C."/>
            <person name="Nielsen K.L."/>
        </authorList>
    </citation>
    <scope>NUCLEOTIDE SEQUENCE</scope>
    <source>
        <strain evidence="1">IBT 21917</strain>
    </source>
</reference>
<dbReference type="OrthoDB" id="309640at2759"/>
<name>A0A9W9IJI7_9EURO</name>
<comment type="caution">
    <text evidence="1">The sequence shown here is derived from an EMBL/GenBank/DDBJ whole genome shotgun (WGS) entry which is preliminary data.</text>
</comment>
<proteinExistence type="predicted"/>
<sequence>MLEALSFSQAVRIGDRIEISGQGCDPETRKVHAELADEINQAFANVELALNDAAGKGWTQVYRLRILALETSDGAVGLLMRNLQKWMAGP</sequence>
<accession>A0A9W9IJI7</accession>
<organism evidence="1 2">
    <name type="scientific">Penicillium capsulatum</name>
    <dbReference type="NCBI Taxonomy" id="69766"/>
    <lineage>
        <taxon>Eukaryota</taxon>
        <taxon>Fungi</taxon>
        <taxon>Dikarya</taxon>
        <taxon>Ascomycota</taxon>
        <taxon>Pezizomycotina</taxon>
        <taxon>Eurotiomycetes</taxon>
        <taxon>Eurotiomycetidae</taxon>
        <taxon>Eurotiales</taxon>
        <taxon>Aspergillaceae</taxon>
        <taxon>Penicillium</taxon>
    </lineage>
</organism>
<protein>
    <submittedName>
        <fullName evidence="1">Uncharacterized protein</fullName>
    </submittedName>
</protein>
<gene>
    <name evidence="1" type="ORF">N7492_003463</name>
</gene>
<dbReference type="Proteomes" id="UP001146351">
    <property type="component" value="Unassembled WGS sequence"/>
</dbReference>
<evidence type="ECO:0000313" key="1">
    <source>
        <dbReference type="EMBL" id="KAJ5180253.1"/>
    </source>
</evidence>
<keyword evidence="2" id="KW-1185">Reference proteome</keyword>
<evidence type="ECO:0000313" key="2">
    <source>
        <dbReference type="Proteomes" id="UP001146351"/>
    </source>
</evidence>
<dbReference type="Gene3D" id="3.30.1330.40">
    <property type="entry name" value="RutC-like"/>
    <property type="match status" value="1"/>
</dbReference>
<dbReference type="InterPro" id="IPR035959">
    <property type="entry name" value="RutC-like_sf"/>
</dbReference>
<dbReference type="SUPFAM" id="SSF55298">
    <property type="entry name" value="YjgF-like"/>
    <property type="match status" value="1"/>
</dbReference>
<dbReference type="Pfam" id="PF01042">
    <property type="entry name" value="Ribonuc_L-PSP"/>
    <property type="match status" value="1"/>
</dbReference>